<gene>
    <name evidence="1" type="ORF">TorRG33x02_307640</name>
</gene>
<protein>
    <submittedName>
        <fullName evidence="1">Uncharacterized protein</fullName>
    </submittedName>
</protein>
<dbReference type="EMBL" id="JXTC01000454">
    <property type="protein sequence ID" value="PON52721.1"/>
    <property type="molecule type" value="Genomic_DNA"/>
</dbReference>
<organism evidence="1 2">
    <name type="scientific">Trema orientale</name>
    <name type="common">Charcoal tree</name>
    <name type="synonym">Celtis orientalis</name>
    <dbReference type="NCBI Taxonomy" id="63057"/>
    <lineage>
        <taxon>Eukaryota</taxon>
        <taxon>Viridiplantae</taxon>
        <taxon>Streptophyta</taxon>
        <taxon>Embryophyta</taxon>
        <taxon>Tracheophyta</taxon>
        <taxon>Spermatophyta</taxon>
        <taxon>Magnoliopsida</taxon>
        <taxon>eudicotyledons</taxon>
        <taxon>Gunneridae</taxon>
        <taxon>Pentapetalae</taxon>
        <taxon>rosids</taxon>
        <taxon>fabids</taxon>
        <taxon>Rosales</taxon>
        <taxon>Cannabaceae</taxon>
        <taxon>Trema</taxon>
    </lineage>
</organism>
<dbReference type="AlphaFoldDB" id="A0A2P5BVA3"/>
<dbReference type="InParanoid" id="A0A2P5BVA3"/>
<dbReference type="STRING" id="63057.A0A2P5BVA3"/>
<accession>A0A2P5BVA3</accession>
<evidence type="ECO:0000313" key="2">
    <source>
        <dbReference type="Proteomes" id="UP000237000"/>
    </source>
</evidence>
<name>A0A2P5BVA3_TREOI</name>
<dbReference type="Proteomes" id="UP000237000">
    <property type="component" value="Unassembled WGS sequence"/>
</dbReference>
<sequence>MATSNKIDSLLRRFWWGSNIRGNSKPCLKTWDSLCSPKSVGGLGIRRTADVNRALMGKWGWGLLTNESSLCLQVLRNKYLHQRSFLNASPSQGDSWSWKSICKTKSLIQKGACRFIGDGHSTIIWEHPWVPSCEGFKPIPKGSPCHGNFLVADFILGDGSWDLSILQNSFD</sequence>
<dbReference type="PANTHER" id="PTHR33116">
    <property type="entry name" value="REVERSE TRANSCRIPTASE ZINC-BINDING DOMAIN-CONTAINING PROTEIN-RELATED-RELATED"/>
    <property type="match status" value="1"/>
</dbReference>
<reference evidence="2" key="1">
    <citation type="submission" date="2016-06" db="EMBL/GenBank/DDBJ databases">
        <title>Parallel loss of symbiosis genes in relatives of nitrogen-fixing non-legume Parasponia.</title>
        <authorList>
            <person name="Van Velzen R."/>
            <person name="Holmer R."/>
            <person name="Bu F."/>
            <person name="Rutten L."/>
            <person name="Van Zeijl A."/>
            <person name="Liu W."/>
            <person name="Santuari L."/>
            <person name="Cao Q."/>
            <person name="Sharma T."/>
            <person name="Shen D."/>
            <person name="Roswanjaya Y."/>
            <person name="Wardhani T."/>
            <person name="Kalhor M.S."/>
            <person name="Jansen J."/>
            <person name="Van den Hoogen J."/>
            <person name="Gungor B."/>
            <person name="Hartog M."/>
            <person name="Hontelez J."/>
            <person name="Verver J."/>
            <person name="Yang W.-C."/>
            <person name="Schijlen E."/>
            <person name="Repin R."/>
            <person name="Schilthuizen M."/>
            <person name="Schranz E."/>
            <person name="Heidstra R."/>
            <person name="Miyata K."/>
            <person name="Fedorova E."/>
            <person name="Kohlen W."/>
            <person name="Bisseling T."/>
            <person name="Smit S."/>
            <person name="Geurts R."/>
        </authorList>
    </citation>
    <scope>NUCLEOTIDE SEQUENCE [LARGE SCALE GENOMIC DNA]</scope>
    <source>
        <strain evidence="2">cv. RG33-2</strain>
    </source>
</reference>
<dbReference type="PANTHER" id="PTHR33116:SF86">
    <property type="entry name" value="REVERSE TRANSCRIPTASE DOMAIN-CONTAINING PROTEIN"/>
    <property type="match status" value="1"/>
</dbReference>
<dbReference type="OrthoDB" id="1748414at2759"/>
<evidence type="ECO:0000313" key="1">
    <source>
        <dbReference type="EMBL" id="PON52721.1"/>
    </source>
</evidence>
<comment type="caution">
    <text evidence="1">The sequence shown here is derived from an EMBL/GenBank/DDBJ whole genome shotgun (WGS) entry which is preliminary data.</text>
</comment>
<keyword evidence="2" id="KW-1185">Reference proteome</keyword>
<proteinExistence type="predicted"/>
<feature type="non-terminal residue" evidence="1">
    <location>
        <position position="171"/>
    </location>
</feature>